<dbReference type="EMBL" id="MHJJ01000004">
    <property type="protein sequence ID" value="OGY66152.1"/>
    <property type="molecule type" value="Genomic_DNA"/>
</dbReference>
<dbReference type="Gene3D" id="3.30.300.20">
    <property type="match status" value="1"/>
</dbReference>
<sequence>MKYFRAQRVSSLIRDELNKLLLRYVEIPEALTTITDVAVSKDLDRAVVKFSVLPSEKAERVLKILNKARGNLQYRLLRKINIKPMPQIAFEIDYGPTKAASIEKALMNE</sequence>
<organism evidence="3 4">
    <name type="scientific">Candidatus Harrisonbacteria bacterium RIFCSPLOWO2_01_FULL_44_18</name>
    <dbReference type="NCBI Taxonomy" id="1798407"/>
    <lineage>
        <taxon>Bacteria</taxon>
        <taxon>Candidatus Harrisoniibacteriota</taxon>
    </lineage>
</organism>
<dbReference type="SUPFAM" id="SSF89919">
    <property type="entry name" value="Ribosome-binding factor A, RbfA"/>
    <property type="match status" value="1"/>
</dbReference>
<evidence type="ECO:0000256" key="2">
    <source>
        <dbReference type="HAMAP-Rule" id="MF_00003"/>
    </source>
</evidence>
<dbReference type="Pfam" id="PF02033">
    <property type="entry name" value="RBFA"/>
    <property type="match status" value="1"/>
</dbReference>
<dbReference type="Proteomes" id="UP000177942">
    <property type="component" value="Unassembled WGS sequence"/>
</dbReference>
<evidence type="ECO:0000313" key="4">
    <source>
        <dbReference type="Proteomes" id="UP000177942"/>
    </source>
</evidence>
<comment type="function">
    <text evidence="2">One of several proteins that assist in the late maturation steps of the functional core of the 30S ribosomal subunit. Associates with free 30S ribosomal subunits (but not with 30S subunits that are part of 70S ribosomes or polysomes). Required for efficient processing of 16S rRNA. May interact with the 5'-terminal helix region of 16S rRNA.</text>
</comment>
<accession>A0A1G1ZNK9</accession>
<protein>
    <recommendedName>
        <fullName evidence="2">Ribosome-binding factor A</fullName>
    </recommendedName>
</protein>
<comment type="caution">
    <text evidence="3">The sequence shown here is derived from an EMBL/GenBank/DDBJ whole genome shotgun (WGS) entry which is preliminary data.</text>
</comment>
<dbReference type="PANTHER" id="PTHR33515:SF1">
    <property type="entry name" value="RIBOSOME-BINDING FACTOR A, CHLOROPLASTIC-RELATED"/>
    <property type="match status" value="1"/>
</dbReference>
<dbReference type="GO" id="GO:0030490">
    <property type="term" value="P:maturation of SSU-rRNA"/>
    <property type="evidence" value="ECO:0007669"/>
    <property type="project" value="UniProtKB-UniRule"/>
</dbReference>
<dbReference type="InterPro" id="IPR015946">
    <property type="entry name" value="KH_dom-like_a/b"/>
</dbReference>
<evidence type="ECO:0000256" key="1">
    <source>
        <dbReference type="ARBA" id="ARBA00022517"/>
    </source>
</evidence>
<dbReference type="NCBIfam" id="TIGR00082">
    <property type="entry name" value="rbfA"/>
    <property type="match status" value="1"/>
</dbReference>
<keyword evidence="2" id="KW-0963">Cytoplasm</keyword>
<dbReference type="GO" id="GO:0005829">
    <property type="term" value="C:cytosol"/>
    <property type="evidence" value="ECO:0007669"/>
    <property type="project" value="TreeGrafter"/>
</dbReference>
<keyword evidence="1 2" id="KW-0690">Ribosome biogenesis</keyword>
<dbReference type="AlphaFoldDB" id="A0A1G1ZNK9"/>
<proteinExistence type="inferred from homology"/>
<dbReference type="STRING" id="1798407.A3A16_02490"/>
<dbReference type="HAMAP" id="MF_00003">
    <property type="entry name" value="RbfA"/>
    <property type="match status" value="1"/>
</dbReference>
<dbReference type="InterPro" id="IPR000238">
    <property type="entry name" value="RbfA"/>
</dbReference>
<dbReference type="InterPro" id="IPR023799">
    <property type="entry name" value="RbfA_dom_sf"/>
</dbReference>
<dbReference type="PANTHER" id="PTHR33515">
    <property type="entry name" value="RIBOSOME-BINDING FACTOR A, CHLOROPLASTIC-RELATED"/>
    <property type="match status" value="1"/>
</dbReference>
<dbReference type="GO" id="GO:0043024">
    <property type="term" value="F:ribosomal small subunit binding"/>
    <property type="evidence" value="ECO:0007669"/>
    <property type="project" value="TreeGrafter"/>
</dbReference>
<comment type="subunit">
    <text evidence="2">Monomer. Binds 30S ribosomal subunits, but not 50S ribosomal subunits or 70S ribosomes.</text>
</comment>
<reference evidence="3 4" key="1">
    <citation type="journal article" date="2016" name="Nat. Commun.">
        <title>Thousands of microbial genomes shed light on interconnected biogeochemical processes in an aquifer system.</title>
        <authorList>
            <person name="Anantharaman K."/>
            <person name="Brown C.T."/>
            <person name="Hug L.A."/>
            <person name="Sharon I."/>
            <person name="Castelle C.J."/>
            <person name="Probst A.J."/>
            <person name="Thomas B.C."/>
            <person name="Singh A."/>
            <person name="Wilkins M.J."/>
            <person name="Karaoz U."/>
            <person name="Brodie E.L."/>
            <person name="Williams K.H."/>
            <person name="Hubbard S.S."/>
            <person name="Banfield J.F."/>
        </authorList>
    </citation>
    <scope>NUCLEOTIDE SEQUENCE [LARGE SCALE GENOMIC DNA]</scope>
</reference>
<comment type="subcellular location">
    <subcellularLocation>
        <location evidence="2">Cytoplasm</location>
    </subcellularLocation>
</comment>
<evidence type="ECO:0000313" key="3">
    <source>
        <dbReference type="EMBL" id="OGY66152.1"/>
    </source>
</evidence>
<dbReference type="PROSITE" id="PS01319">
    <property type="entry name" value="RBFA"/>
    <property type="match status" value="1"/>
</dbReference>
<comment type="similarity">
    <text evidence="2">Belongs to the RbfA family.</text>
</comment>
<gene>
    <name evidence="2" type="primary">rbfA</name>
    <name evidence="3" type="ORF">A3A16_02490</name>
</gene>
<name>A0A1G1ZNK9_9BACT</name>
<dbReference type="InterPro" id="IPR020053">
    <property type="entry name" value="Ribosome-bd_factorA_CS"/>
</dbReference>